<keyword evidence="1" id="KW-0732">Signal</keyword>
<proteinExistence type="predicted"/>
<dbReference type="AlphaFoldDB" id="A0AAD8HSW3"/>
<dbReference type="EMBL" id="JAUIZM010000007">
    <property type="protein sequence ID" value="KAK1372266.1"/>
    <property type="molecule type" value="Genomic_DNA"/>
</dbReference>
<protein>
    <submittedName>
        <fullName evidence="2">Uncharacterized protein</fullName>
    </submittedName>
</protein>
<accession>A0AAD8HSW3</accession>
<reference evidence="2" key="2">
    <citation type="submission" date="2023-05" db="EMBL/GenBank/DDBJ databases">
        <authorList>
            <person name="Schelkunov M.I."/>
        </authorList>
    </citation>
    <scope>NUCLEOTIDE SEQUENCE</scope>
    <source>
        <strain evidence="2">Hsosn_3</strain>
        <tissue evidence="2">Leaf</tissue>
    </source>
</reference>
<gene>
    <name evidence="2" type="ORF">POM88_028459</name>
</gene>
<feature type="chain" id="PRO_5042144930" evidence="1">
    <location>
        <begin position="26"/>
        <end position="155"/>
    </location>
</feature>
<organism evidence="2 3">
    <name type="scientific">Heracleum sosnowskyi</name>
    <dbReference type="NCBI Taxonomy" id="360622"/>
    <lineage>
        <taxon>Eukaryota</taxon>
        <taxon>Viridiplantae</taxon>
        <taxon>Streptophyta</taxon>
        <taxon>Embryophyta</taxon>
        <taxon>Tracheophyta</taxon>
        <taxon>Spermatophyta</taxon>
        <taxon>Magnoliopsida</taxon>
        <taxon>eudicotyledons</taxon>
        <taxon>Gunneridae</taxon>
        <taxon>Pentapetalae</taxon>
        <taxon>asterids</taxon>
        <taxon>campanulids</taxon>
        <taxon>Apiales</taxon>
        <taxon>Apiaceae</taxon>
        <taxon>Apioideae</taxon>
        <taxon>apioid superclade</taxon>
        <taxon>Tordylieae</taxon>
        <taxon>Tordyliinae</taxon>
        <taxon>Heracleum</taxon>
    </lineage>
</organism>
<sequence length="155" mass="17627">MQGFDFGALVLRAFVPAILLGESESKVNDQSAMTDEQPSAGQPELIALEKALRSTMVPTGSTREIDFGREVFLYEVEATTVEPEFSKLYSYLFDIESGGHPTEEMDRTTPSAIFIVNFDKRPVNQLPESKDGYFLILFWYWDECLKQRLPASRSW</sequence>
<evidence type="ECO:0000256" key="1">
    <source>
        <dbReference type="SAM" id="SignalP"/>
    </source>
</evidence>
<comment type="caution">
    <text evidence="2">The sequence shown here is derived from an EMBL/GenBank/DDBJ whole genome shotgun (WGS) entry which is preliminary data.</text>
</comment>
<keyword evidence="3" id="KW-1185">Reference proteome</keyword>
<evidence type="ECO:0000313" key="2">
    <source>
        <dbReference type="EMBL" id="KAK1372266.1"/>
    </source>
</evidence>
<dbReference type="Proteomes" id="UP001237642">
    <property type="component" value="Unassembled WGS sequence"/>
</dbReference>
<name>A0AAD8HSW3_9APIA</name>
<feature type="signal peptide" evidence="1">
    <location>
        <begin position="1"/>
        <end position="25"/>
    </location>
</feature>
<evidence type="ECO:0000313" key="3">
    <source>
        <dbReference type="Proteomes" id="UP001237642"/>
    </source>
</evidence>
<reference evidence="2" key="1">
    <citation type="submission" date="2023-02" db="EMBL/GenBank/DDBJ databases">
        <title>Genome of toxic invasive species Heracleum sosnowskyi carries increased number of genes despite the absence of recent whole-genome duplications.</title>
        <authorList>
            <person name="Schelkunov M."/>
            <person name="Shtratnikova V."/>
            <person name="Makarenko M."/>
            <person name="Klepikova A."/>
            <person name="Omelchenko D."/>
            <person name="Novikova G."/>
            <person name="Obukhova E."/>
            <person name="Bogdanov V."/>
            <person name="Penin A."/>
            <person name="Logacheva M."/>
        </authorList>
    </citation>
    <scope>NUCLEOTIDE SEQUENCE</scope>
    <source>
        <strain evidence="2">Hsosn_3</strain>
        <tissue evidence="2">Leaf</tissue>
    </source>
</reference>